<feature type="compositionally biased region" description="Basic and acidic residues" evidence="1">
    <location>
        <begin position="82"/>
        <end position="93"/>
    </location>
</feature>
<keyword evidence="2" id="KW-0614">Plasmid</keyword>
<reference evidence="2 3" key="1">
    <citation type="submission" date="2024-04" db="EMBL/GenBank/DDBJ databases">
        <title>Marinobacter sp. SBY-1.</title>
        <authorList>
            <person name="Pan C."/>
        </authorList>
    </citation>
    <scope>NUCLEOTIDE SEQUENCE [LARGE SCALE GENOMIC DNA]</scope>
    <source>
        <strain evidence="2 3">SBY-1</strain>
        <plasmid evidence="2 3">unnamed2</plasmid>
    </source>
</reference>
<name>A0ABZ3E8W2_9GAMM</name>
<gene>
    <name evidence="2" type="ORF">AAGT77_20500</name>
</gene>
<sequence>MPPVDYGVSYFDDDHRSFVILESGYEHVVLPDGRTVAFKPAWAESDLLTIANQLDGKQAAPATPEPAEAPEPQAKEPVVAESDDKPDLERPLTRTESAWDKLCRGDLESMTDGDYFIVMTTEMPEILKDWCNRREAFSQLK</sequence>
<dbReference type="RefSeq" id="WP_342632685.1">
    <property type="nucleotide sequence ID" value="NZ_CP152382.1"/>
</dbReference>
<evidence type="ECO:0000256" key="1">
    <source>
        <dbReference type="SAM" id="MobiDB-lite"/>
    </source>
</evidence>
<evidence type="ECO:0000313" key="2">
    <source>
        <dbReference type="EMBL" id="XAF56137.1"/>
    </source>
</evidence>
<feature type="compositionally biased region" description="Low complexity" evidence="1">
    <location>
        <begin position="70"/>
        <end position="80"/>
    </location>
</feature>
<dbReference type="Proteomes" id="UP001445268">
    <property type="component" value="Plasmid unnamed2"/>
</dbReference>
<organism evidence="2 3">
    <name type="scientific">Marinobacter alkaliphilus</name>
    <dbReference type="NCBI Taxonomy" id="254719"/>
    <lineage>
        <taxon>Bacteria</taxon>
        <taxon>Pseudomonadati</taxon>
        <taxon>Pseudomonadota</taxon>
        <taxon>Gammaproteobacteria</taxon>
        <taxon>Pseudomonadales</taxon>
        <taxon>Marinobacteraceae</taxon>
        <taxon>Marinobacter</taxon>
    </lineage>
</organism>
<proteinExistence type="predicted"/>
<geneLocation type="plasmid" evidence="2 3">
    <name>unnamed2</name>
</geneLocation>
<protein>
    <submittedName>
        <fullName evidence="2">Uncharacterized protein</fullName>
    </submittedName>
</protein>
<evidence type="ECO:0000313" key="3">
    <source>
        <dbReference type="Proteomes" id="UP001445268"/>
    </source>
</evidence>
<feature type="region of interest" description="Disordered" evidence="1">
    <location>
        <begin position="53"/>
        <end position="93"/>
    </location>
</feature>
<dbReference type="EMBL" id="CP152382">
    <property type="protein sequence ID" value="XAF56137.1"/>
    <property type="molecule type" value="Genomic_DNA"/>
</dbReference>
<accession>A0ABZ3E8W2</accession>
<keyword evidence="3" id="KW-1185">Reference proteome</keyword>